<sequence>MLTSKSFSVFSFTFLVILLLSLLSHYLVLAHLNDKRRSNPFEFIEYLKGCHKGDKVKGIHDLKIYLEMFGYIDNNNYSKNQTHVNDDDFDELLESAIKIYQLNYHLQSTGVLDANTVRMMEKPRCGVADIINGTTRMLYGKKRQQNHHGSSLFHTVDHYEFIEGNPKWPASKFNLTYGFAPGTRVDAKNPIAQAFQTWAMNTPFKFSEIPNYESADIKIGFRSGEHEDEDPFDGRGGILAHANPPTEGILHFDADEPWGVGTTKGVFDLESVALHEIGHVLGLGHSSVKDSIMYATLGSGVRKGLHEDDIKGIKALYGV</sequence>
<name>A0ACC1Y838_MELAZ</name>
<accession>A0ACC1Y838</accession>
<reference evidence="1 2" key="1">
    <citation type="journal article" date="2023" name="Science">
        <title>Complex scaffold remodeling in plant triterpene biosynthesis.</title>
        <authorList>
            <person name="De La Pena R."/>
            <person name="Hodgson H."/>
            <person name="Liu J.C."/>
            <person name="Stephenson M.J."/>
            <person name="Martin A.C."/>
            <person name="Owen C."/>
            <person name="Harkess A."/>
            <person name="Leebens-Mack J."/>
            <person name="Jimenez L.E."/>
            <person name="Osbourn A."/>
            <person name="Sattely E.S."/>
        </authorList>
    </citation>
    <scope>NUCLEOTIDE SEQUENCE [LARGE SCALE GENOMIC DNA]</scope>
    <source>
        <strain evidence="2">cv. JPN11</strain>
        <tissue evidence="1">Leaf</tissue>
    </source>
</reference>
<proteinExistence type="predicted"/>
<keyword evidence="2" id="KW-1185">Reference proteome</keyword>
<evidence type="ECO:0000313" key="1">
    <source>
        <dbReference type="EMBL" id="KAJ4719129.1"/>
    </source>
</evidence>
<organism evidence="1 2">
    <name type="scientific">Melia azedarach</name>
    <name type="common">Chinaberry tree</name>
    <dbReference type="NCBI Taxonomy" id="155640"/>
    <lineage>
        <taxon>Eukaryota</taxon>
        <taxon>Viridiplantae</taxon>
        <taxon>Streptophyta</taxon>
        <taxon>Embryophyta</taxon>
        <taxon>Tracheophyta</taxon>
        <taxon>Spermatophyta</taxon>
        <taxon>Magnoliopsida</taxon>
        <taxon>eudicotyledons</taxon>
        <taxon>Gunneridae</taxon>
        <taxon>Pentapetalae</taxon>
        <taxon>rosids</taxon>
        <taxon>malvids</taxon>
        <taxon>Sapindales</taxon>
        <taxon>Meliaceae</taxon>
        <taxon>Melia</taxon>
    </lineage>
</organism>
<gene>
    <name evidence="1" type="ORF">OWV82_010744</name>
</gene>
<evidence type="ECO:0000313" key="2">
    <source>
        <dbReference type="Proteomes" id="UP001164539"/>
    </source>
</evidence>
<dbReference type="Proteomes" id="UP001164539">
    <property type="component" value="Chromosome 5"/>
</dbReference>
<dbReference type="EMBL" id="CM051398">
    <property type="protein sequence ID" value="KAJ4719129.1"/>
    <property type="molecule type" value="Genomic_DNA"/>
</dbReference>
<comment type="caution">
    <text evidence="1">The sequence shown here is derived from an EMBL/GenBank/DDBJ whole genome shotgun (WGS) entry which is preliminary data.</text>
</comment>
<protein>
    <submittedName>
        <fullName evidence="1">Metalloendoproteinase</fullName>
    </submittedName>
</protein>